<dbReference type="AlphaFoldDB" id="A0A9P6B7I2"/>
<feature type="region of interest" description="Disordered" evidence="1">
    <location>
        <begin position="274"/>
        <end position="298"/>
    </location>
</feature>
<keyword evidence="3" id="KW-1185">Reference proteome</keyword>
<feature type="region of interest" description="Disordered" evidence="1">
    <location>
        <begin position="364"/>
        <end position="427"/>
    </location>
</feature>
<evidence type="ECO:0000256" key="1">
    <source>
        <dbReference type="SAM" id="MobiDB-lite"/>
    </source>
</evidence>
<accession>A0A9P6B7I2</accession>
<proteinExistence type="predicted"/>
<dbReference type="EMBL" id="MU128922">
    <property type="protein sequence ID" value="KAF9518837.1"/>
    <property type="molecule type" value="Genomic_DNA"/>
</dbReference>
<protein>
    <submittedName>
        <fullName evidence="2">Uncharacterized protein</fullName>
    </submittedName>
</protein>
<sequence length="427" mass="47170">MRIEGLLCIRIGPYFNMLVDVRVIFKFLTPTYLALFRDWQSPALISSDLPRPPSTRRCHIPAGRGCVALLDPFSLCETPAELSTDEAQGEIRGRTQPPRTPTLVYPQPPQRRIKYGAAHLLRRVCGNLDLGPFSLRETDPKNAQTASTTKYGSAQPPKTPTRTLYDNKTSTAPHTRRSGDLHYMIPDPTNAQARLRAKHGSVQPPRPPDPQVSATYTTTNQIRCQTPASAGVWHDEVLSPSTKPDKAEIRARMQPLKTPASDSHDLYGSNTVPHTRFGGSLPFPTQKPARRGHDQPQHDISCAAQAPSAWPPNTTINQTLYHTPASAGVITSGLPSLILSESEDPTQGPSPKRPQLTRRRIKHGTTHPLQQPTHEATLPRAQIHQSARISRARDLIQPTTAPSPKQNPADKDTTRKPATRLTEHPQE</sequence>
<comment type="caution">
    <text evidence="2">The sequence shown here is derived from an EMBL/GenBank/DDBJ whole genome shotgun (WGS) entry which is preliminary data.</text>
</comment>
<feature type="compositionally biased region" description="Polar residues" evidence="1">
    <location>
        <begin position="397"/>
        <end position="406"/>
    </location>
</feature>
<evidence type="ECO:0000313" key="2">
    <source>
        <dbReference type="EMBL" id="KAF9518837.1"/>
    </source>
</evidence>
<reference evidence="2" key="1">
    <citation type="journal article" date="2020" name="Nat. Commun.">
        <title>Large-scale genome sequencing of mycorrhizal fungi provides insights into the early evolution of symbiotic traits.</title>
        <authorList>
            <person name="Miyauchi S."/>
            <person name="Kiss E."/>
            <person name="Kuo A."/>
            <person name="Drula E."/>
            <person name="Kohler A."/>
            <person name="Sanchez-Garcia M."/>
            <person name="Morin E."/>
            <person name="Andreopoulos B."/>
            <person name="Barry K.W."/>
            <person name="Bonito G."/>
            <person name="Buee M."/>
            <person name="Carver A."/>
            <person name="Chen C."/>
            <person name="Cichocki N."/>
            <person name="Clum A."/>
            <person name="Culley D."/>
            <person name="Crous P.W."/>
            <person name="Fauchery L."/>
            <person name="Girlanda M."/>
            <person name="Hayes R.D."/>
            <person name="Keri Z."/>
            <person name="LaButti K."/>
            <person name="Lipzen A."/>
            <person name="Lombard V."/>
            <person name="Magnuson J."/>
            <person name="Maillard F."/>
            <person name="Murat C."/>
            <person name="Nolan M."/>
            <person name="Ohm R.A."/>
            <person name="Pangilinan J."/>
            <person name="Pereira M.F."/>
            <person name="Perotto S."/>
            <person name="Peter M."/>
            <person name="Pfister S."/>
            <person name="Riley R."/>
            <person name="Sitrit Y."/>
            <person name="Stielow J.B."/>
            <person name="Szollosi G."/>
            <person name="Zifcakova L."/>
            <person name="Stursova M."/>
            <person name="Spatafora J.W."/>
            <person name="Tedersoo L."/>
            <person name="Vaario L.M."/>
            <person name="Yamada A."/>
            <person name="Yan M."/>
            <person name="Wang P."/>
            <person name="Xu J."/>
            <person name="Bruns T."/>
            <person name="Baldrian P."/>
            <person name="Vilgalys R."/>
            <person name="Dunand C."/>
            <person name="Henrissat B."/>
            <person name="Grigoriev I.V."/>
            <person name="Hibbett D."/>
            <person name="Nagy L.G."/>
            <person name="Martin F.M."/>
        </authorList>
    </citation>
    <scope>NUCLEOTIDE SEQUENCE</scope>
    <source>
        <strain evidence="2">UP504</strain>
    </source>
</reference>
<feature type="compositionally biased region" description="Polar residues" evidence="1">
    <location>
        <begin position="141"/>
        <end position="152"/>
    </location>
</feature>
<gene>
    <name evidence="2" type="ORF">BS47DRAFT_1358690</name>
</gene>
<feature type="compositionally biased region" description="Polar residues" evidence="1">
    <location>
        <begin position="160"/>
        <end position="173"/>
    </location>
</feature>
<name>A0A9P6B7I2_9AGAM</name>
<feature type="region of interest" description="Disordered" evidence="1">
    <location>
        <begin position="132"/>
        <end position="183"/>
    </location>
</feature>
<organism evidence="2 3">
    <name type="scientific">Hydnum rufescens UP504</name>
    <dbReference type="NCBI Taxonomy" id="1448309"/>
    <lineage>
        <taxon>Eukaryota</taxon>
        <taxon>Fungi</taxon>
        <taxon>Dikarya</taxon>
        <taxon>Basidiomycota</taxon>
        <taxon>Agaricomycotina</taxon>
        <taxon>Agaricomycetes</taxon>
        <taxon>Cantharellales</taxon>
        <taxon>Hydnaceae</taxon>
        <taxon>Hydnum</taxon>
    </lineage>
</organism>
<feature type="region of interest" description="Disordered" evidence="1">
    <location>
        <begin position="84"/>
        <end position="107"/>
    </location>
</feature>
<feature type="compositionally biased region" description="Basic and acidic residues" evidence="1">
    <location>
        <begin position="408"/>
        <end position="427"/>
    </location>
</feature>
<dbReference type="Proteomes" id="UP000886523">
    <property type="component" value="Unassembled WGS sequence"/>
</dbReference>
<feature type="region of interest" description="Disordered" evidence="1">
    <location>
        <begin position="339"/>
        <end position="358"/>
    </location>
</feature>
<evidence type="ECO:0000313" key="3">
    <source>
        <dbReference type="Proteomes" id="UP000886523"/>
    </source>
</evidence>